<keyword evidence="2" id="KW-1185">Reference proteome</keyword>
<accession>A0ABZ2LXD0</accession>
<name>A0ABZ2LXD0_9BACT</name>
<organism evidence="1 2">
    <name type="scientific">Pendulispora albinea</name>
    <dbReference type="NCBI Taxonomy" id="2741071"/>
    <lineage>
        <taxon>Bacteria</taxon>
        <taxon>Pseudomonadati</taxon>
        <taxon>Myxococcota</taxon>
        <taxon>Myxococcia</taxon>
        <taxon>Myxococcales</taxon>
        <taxon>Sorangiineae</taxon>
        <taxon>Pendulisporaceae</taxon>
        <taxon>Pendulispora</taxon>
    </lineage>
</organism>
<dbReference type="Proteomes" id="UP001370348">
    <property type="component" value="Chromosome"/>
</dbReference>
<proteinExistence type="predicted"/>
<protein>
    <submittedName>
        <fullName evidence="1">Uncharacterized protein</fullName>
    </submittedName>
</protein>
<dbReference type="EMBL" id="CP089984">
    <property type="protein sequence ID" value="WXB15392.1"/>
    <property type="molecule type" value="Genomic_DNA"/>
</dbReference>
<sequence length="96" mass="11037">MSELKELRETIGLRAVFALGARYDKKSGGRRWLRMHEDFGIYEASWVDVLELNVPHRLHAFSQDLYAAIEQLVGHLRDRTGIPSPFTSTSRGPVRR</sequence>
<gene>
    <name evidence="1" type="ORF">LZC94_47175</name>
</gene>
<evidence type="ECO:0000313" key="1">
    <source>
        <dbReference type="EMBL" id="WXB15392.1"/>
    </source>
</evidence>
<reference evidence="1 2" key="1">
    <citation type="submission" date="2021-12" db="EMBL/GenBank/DDBJ databases">
        <title>Discovery of the Pendulisporaceae a myxobacterial family with distinct sporulation behavior and unique specialized metabolism.</title>
        <authorList>
            <person name="Garcia R."/>
            <person name="Popoff A."/>
            <person name="Bader C.D."/>
            <person name="Loehr J."/>
            <person name="Walesch S."/>
            <person name="Walt C."/>
            <person name="Boldt J."/>
            <person name="Bunk B."/>
            <person name="Haeckl F.J.F.P.J."/>
            <person name="Gunesch A.P."/>
            <person name="Birkelbach J."/>
            <person name="Nuebel U."/>
            <person name="Pietschmann T."/>
            <person name="Bach T."/>
            <person name="Mueller R."/>
        </authorList>
    </citation>
    <scope>NUCLEOTIDE SEQUENCE [LARGE SCALE GENOMIC DNA]</scope>
    <source>
        <strain evidence="1 2">MSr11954</strain>
    </source>
</reference>
<evidence type="ECO:0000313" key="2">
    <source>
        <dbReference type="Proteomes" id="UP001370348"/>
    </source>
</evidence>
<dbReference type="RefSeq" id="WP_394825018.1">
    <property type="nucleotide sequence ID" value="NZ_CP089984.1"/>
</dbReference>